<protein>
    <recommendedName>
        <fullName evidence="9">Coiled-coil domain-containing protein 47</fullName>
    </recommendedName>
</protein>
<evidence type="ECO:0000256" key="6">
    <source>
        <dbReference type="SAM" id="Phobius"/>
    </source>
</evidence>
<evidence type="ECO:0000256" key="2">
    <source>
        <dbReference type="ARBA" id="ARBA00022692"/>
    </source>
</evidence>
<comment type="subcellular location">
    <subcellularLocation>
        <location evidence="1">Membrane</location>
        <topology evidence="1">Single-pass membrane protein</topology>
    </subcellularLocation>
</comment>
<dbReference type="Proteomes" id="UP000324585">
    <property type="component" value="Unassembled WGS sequence"/>
</dbReference>
<sequence length="419" mass="46485">MLCGMVRVGAAADLEDDEINVQDMTPMLSTEKASGEAHAPGFAQEKAFAAQSYVNKIPFVGKYVDAMVGSRSRVDDGILVKAEIAAFALALIYALVFAAGRTVNEMLLRSIAAASKAALTAAGFAHVGVHAPGTPEQILFQNSSNEAYAYASGRKNCPTGLTLRVNCRPRHDLFGILKSLMFHSEDDKLRFVMPLDPKLSPLVLLICRNEELMLYRSHHPDIDIYCDKQPLPGALARTLPNDAEFVFASDSPDAANLFQSERLVSLLLSMKQFLVCLHLTDQGDGGAEPQVLGEKKLVFLECDLHPINKTPVGEIMARSVELLVTLSDGIPKWSSSRSAVGLERARMLRRKVEEVETKEKVKTRDSQAEKDEKLREKKRLEDERVAKMSRDEQIKYEDKKRKAELRKRASKGTQRVVMK</sequence>
<name>A0A5J4Z548_PORPP</name>
<organism evidence="7 8">
    <name type="scientific">Porphyridium purpureum</name>
    <name type="common">Red alga</name>
    <name type="synonym">Porphyridium cruentum</name>
    <dbReference type="NCBI Taxonomy" id="35688"/>
    <lineage>
        <taxon>Eukaryota</taxon>
        <taxon>Rhodophyta</taxon>
        <taxon>Bangiophyceae</taxon>
        <taxon>Porphyridiales</taxon>
        <taxon>Porphyridiaceae</taxon>
        <taxon>Porphyridium</taxon>
    </lineage>
</organism>
<evidence type="ECO:0000256" key="3">
    <source>
        <dbReference type="ARBA" id="ARBA00022989"/>
    </source>
</evidence>
<feature type="region of interest" description="Disordered" evidence="5">
    <location>
        <begin position="359"/>
        <end position="419"/>
    </location>
</feature>
<evidence type="ECO:0000256" key="4">
    <source>
        <dbReference type="ARBA" id="ARBA00023136"/>
    </source>
</evidence>
<accession>A0A5J4Z548</accession>
<dbReference type="GO" id="GO:0005783">
    <property type="term" value="C:endoplasmic reticulum"/>
    <property type="evidence" value="ECO:0007669"/>
    <property type="project" value="InterPro"/>
</dbReference>
<gene>
    <name evidence="7" type="ORF">FVE85_5312</name>
</gene>
<keyword evidence="4 6" id="KW-0472">Membrane</keyword>
<dbReference type="AlphaFoldDB" id="A0A5J4Z548"/>
<dbReference type="InterPro" id="IPR012879">
    <property type="entry name" value="CCDC47"/>
</dbReference>
<dbReference type="GO" id="GO:0016020">
    <property type="term" value="C:membrane"/>
    <property type="evidence" value="ECO:0007669"/>
    <property type="project" value="UniProtKB-SubCell"/>
</dbReference>
<proteinExistence type="predicted"/>
<keyword evidence="3 6" id="KW-1133">Transmembrane helix</keyword>
<evidence type="ECO:0000313" key="8">
    <source>
        <dbReference type="Proteomes" id="UP000324585"/>
    </source>
</evidence>
<evidence type="ECO:0008006" key="9">
    <source>
        <dbReference type="Google" id="ProtNLM"/>
    </source>
</evidence>
<feature type="compositionally biased region" description="Basic and acidic residues" evidence="5">
    <location>
        <begin position="359"/>
        <end position="401"/>
    </location>
</feature>
<keyword evidence="8" id="KW-1185">Reference proteome</keyword>
<dbReference type="PANTHER" id="PTHR12883:SF0">
    <property type="entry name" value="PAT COMPLEX SUBUNIT CCDC47"/>
    <property type="match status" value="1"/>
</dbReference>
<evidence type="ECO:0000313" key="7">
    <source>
        <dbReference type="EMBL" id="KAA8497727.1"/>
    </source>
</evidence>
<evidence type="ECO:0000256" key="5">
    <source>
        <dbReference type="SAM" id="MobiDB-lite"/>
    </source>
</evidence>
<dbReference type="GO" id="GO:0032469">
    <property type="term" value="P:endoplasmic reticulum calcium ion homeostasis"/>
    <property type="evidence" value="ECO:0007669"/>
    <property type="project" value="InterPro"/>
</dbReference>
<dbReference type="GO" id="GO:0005509">
    <property type="term" value="F:calcium ion binding"/>
    <property type="evidence" value="ECO:0007669"/>
    <property type="project" value="InterPro"/>
</dbReference>
<keyword evidence="2 6" id="KW-0812">Transmembrane</keyword>
<feature type="transmembrane region" description="Helical" evidence="6">
    <location>
        <begin position="78"/>
        <end position="100"/>
    </location>
</feature>
<dbReference type="Pfam" id="PF07946">
    <property type="entry name" value="CCDC47"/>
    <property type="match status" value="1"/>
</dbReference>
<dbReference type="EMBL" id="VRMN01000001">
    <property type="protein sequence ID" value="KAA8497727.1"/>
    <property type="molecule type" value="Genomic_DNA"/>
</dbReference>
<evidence type="ECO:0000256" key="1">
    <source>
        <dbReference type="ARBA" id="ARBA00004167"/>
    </source>
</evidence>
<reference evidence="8" key="1">
    <citation type="journal article" date="2019" name="Nat. Commun.">
        <title>Expansion of phycobilisome linker gene families in mesophilic red algae.</title>
        <authorList>
            <person name="Lee J."/>
            <person name="Kim D."/>
            <person name="Bhattacharya D."/>
            <person name="Yoon H.S."/>
        </authorList>
    </citation>
    <scope>NUCLEOTIDE SEQUENCE [LARGE SCALE GENOMIC DNA]</scope>
    <source>
        <strain evidence="8">CCMP 1328</strain>
    </source>
</reference>
<dbReference type="OMA" id="INARMRK"/>
<comment type="caution">
    <text evidence="7">The sequence shown here is derived from an EMBL/GenBank/DDBJ whole genome shotgun (WGS) entry which is preliminary data.</text>
</comment>
<dbReference type="PANTHER" id="PTHR12883">
    <property type="entry name" value="ADIPOCYTE-SPECIFIC PROTEIN 4-RELATED"/>
    <property type="match status" value="1"/>
</dbReference>